<protein>
    <submittedName>
        <fullName evidence="1">Uncharacterized protein</fullName>
    </submittedName>
</protein>
<evidence type="ECO:0000313" key="2">
    <source>
        <dbReference type="Proteomes" id="UP000248925"/>
    </source>
</evidence>
<reference evidence="1 2" key="1">
    <citation type="journal article" date="2018" name="Sci. Rep.">
        <title>Rhizobium tumorigenes sp. nov., a novel plant tumorigenic bacterium isolated from cane gall tumors on thornless blackberry.</title>
        <authorList>
            <person name="Kuzmanovi N."/>
            <person name="Smalla K."/>
            <person name="Gronow S."/>
            <person name="PuBawska J."/>
        </authorList>
    </citation>
    <scope>NUCLEOTIDE SEQUENCE [LARGE SCALE GENOMIC DNA]</scope>
    <source>
        <strain evidence="1 2">CCBAU 85046</strain>
    </source>
</reference>
<proteinExistence type="predicted"/>
<accession>A0A2W4CFG6</accession>
<comment type="caution">
    <text evidence="1">The sequence shown here is derived from an EMBL/GenBank/DDBJ whole genome shotgun (WGS) entry which is preliminary data.</text>
</comment>
<gene>
    <name evidence="1" type="ORF">CPY51_17700</name>
</gene>
<dbReference type="EMBL" id="PCDP01000038">
    <property type="protein sequence ID" value="PZM11947.1"/>
    <property type="molecule type" value="Genomic_DNA"/>
</dbReference>
<evidence type="ECO:0000313" key="1">
    <source>
        <dbReference type="EMBL" id="PZM11947.1"/>
    </source>
</evidence>
<organism evidence="1 2">
    <name type="scientific">Rhizobium tubonense</name>
    <dbReference type="NCBI Taxonomy" id="484088"/>
    <lineage>
        <taxon>Bacteria</taxon>
        <taxon>Pseudomonadati</taxon>
        <taxon>Pseudomonadota</taxon>
        <taxon>Alphaproteobacteria</taxon>
        <taxon>Hyphomicrobiales</taxon>
        <taxon>Rhizobiaceae</taxon>
        <taxon>Rhizobium/Agrobacterium group</taxon>
        <taxon>Rhizobium</taxon>
    </lineage>
</organism>
<sequence length="292" mass="32244">MDVRDLAPALLAVGQLFDAANRTLNGPDAPKMTVNVVATAPGSFEISVDIIQSLYEQTKLLLNGDAITAALNLKELIFTSVAAVTGTTATGISLIRLLKWYKGKKPDRVERLSEDTIRLTFDGVSTDVPLRLLRLYQDLSVRKAVEGVITDPLLKDGIDQFKVIEAKKVVEEVDRHEAAYFVAPEPEGKVVLDDIRKAAFSIISLAFKEDNKWRLHDGNAQISATIEDKDFLYKVDHAQISFTKGDILVCEVKVTQTQTSGGLKADHAVIKVLEHIKTPQQMDLLIEDPRPK</sequence>
<dbReference type="AlphaFoldDB" id="A0A2W4CFG6"/>
<keyword evidence="2" id="KW-1185">Reference proteome</keyword>
<dbReference type="Proteomes" id="UP000248925">
    <property type="component" value="Unassembled WGS sequence"/>
</dbReference>
<name>A0A2W4CFG6_9HYPH</name>